<feature type="chain" id="PRO_5016370480" description="Zonadhesin" evidence="1">
    <location>
        <begin position="20"/>
        <end position="247"/>
    </location>
</feature>
<evidence type="ECO:0008006" key="4">
    <source>
        <dbReference type="Google" id="ProtNLM"/>
    </source>
</evidence>
<dbReference type="AlphaFoldDB" id="A0A310S8Y7"/>
<sequence length="247" mass="26896">MQLRSCFAFLLLGLAVSQAVPAEEKKLETEEIDNDTDRSKNIQPGAPAVQTLSIQTPQPVQTFNIQPALQRVKTFNIQAPQSVQALSIQPGSSSVQTLSIQRPQVTQSFSIRAPQPVSTVSIQPVQHSPQTNVNILQPTIKEINPVPVVQKIIHTEKIVESAPKSETVVVSEVEKEVVAPVAPVYREQVVVNPRYPCIVLSEPGAVPAYVKCPKLKYGPKTLSALSKMLVEQPVSVLTRERALFGAA</sequence>
<keyword evidence="3" id="KW-1185">Reference proteome</keyword>
<evidence type="ECO:0000313" key="2">
    <source>
        <dbReference type="EMBL" id="OAD53178.1"/>
    </source>
</evidence>
<organism evidence="2 3">
    <name type="scientific">Eufriesea mexicana</name>
    <dbReference type="NCBI Taxonomy" id="516756"/>
    <lineage>
        <taxon>Eukaryota</taxon>
        <taxon>Metazoa</taxon>
        <taxon>Ecdysozoa</taxon>
        <taxon>Arthropoda</taxon>
        <taxon>Hexapoda</taxon>
        <taxon>Insecta</taxon>
        <taxon>Pterygota</taxon>
        <taxon>Neoptera</taxon>
        <taxon>Endopterygota</taxon>
        <taxon>Hymenoptera</taxon>
        <taxon>Apocrita</taxon>
        <taxon>Aculeata</taxon>
        <taxon>Apoidea</taxon>
        <taxon>Anthophila</taxon>
        <taxon>Apidae</taxon>
        <taxon>Eufriesea</taxon>
    </lineage>
</organism>
<accession>A0A310S8Y7</accession>
<evidence type="ECO:0000256" key="1">
    <source>
        <dbReference type="SAM" id="SignalP"/>
    </source>
</evidence>
<gene>
    <name evidence="2" type="ORF">WN48_10666</name>
</gene>
<dbReference type="OrthoDB" id="7611763at2759"/>
<dbReference type="Proteomes" id="UP000250275">
    <property type="component" value="Unassembled WGS sequence"/>
</dbReference>
<protein>
    <recommendedName>
        <fullName evidence="4">Zonadhesin</fullName>
    </recommendedName>
</protein>
<proteinExistence type="predicted"/>
<feature type="signal peptide" evidence="1">
    <location>
        <begin position="1"/>
        <end position="19"/>
    </location>
</feature>
<name>A0A310S8Y7_9HYME</name>
<evidence type="ECO:0000313" key="3">
    <source>
        <dbReference type="Proteomes" id="UP000250275"/>
    </source>
</evidence>
<reference evidence="2 3" key="1">
    <citation type="submission" date="2015-07" db="EMBL/GenBank/DDBJ databases">
        <title>The genome of Eufriesea mexicana.</title>
        <authorList>
            <person name="Pan H."/>
            <person name="Kapheim K."/>
        </authorList>
    </citation>
    <scope>NUCLEOTIDE SEQUENCE [LARGE SCALE GENOMIC DNA]</scope>
    <source>
        <strain evidence="2">0111107269</strain>
        <tissue evidence="2">Whole body</tissue>
    </source>
</reference>
<keyword evidence="1" id="KW-0732">Signal</keyword>
<dbReference type="EMBL" id="KQ768301">
    <property type="protein sequence ID" value="OAD53178.1"/>
    <property type="molecule type" value="Genomic_DNA"/>
</dbReference>